<keyword evidence="3" id="KW-0472">Membrane</keyword>
<dbReference type="KEGG" id="vei:Veis_4871"/>
<feature type="region of interest" description="Disordered" evidence="1">
    <location>
        <begin position="649"/>
        <end position="680"/>
    </location>
</feature>
<organism evidence="3 4">
    <name type="scientific">Verminephrobacter eiseniae (strain EF01-2)</name>
    <dbReference type="NCBI Taxonomy" id="391735"/>
    <lineage>
        <taxon>Bacteria</taxon>
        <taxon>Pseudomonadati</taxon>
        <taxon>Pseudomonadota</taxon>
        <taxon>Betaproteobacteria</taxon>
        <taxon>Burkholderiales</taxon>
        <taxon>Comamonadaceae</taxon>
        <taxon>Verminephrobacter</taxon>
    </lineage>
</organism>
<sequence>MREKAPLVRAVTKRNKSSANMRRLKFSVLVAAVCAGFYSLDASALALGAITVRSALGEPLRAEIDLPQITPVEADELRATIASPGVFRDQGMEYTSAVNDLQIQLQRRPDGTAMLRLSGERPVNEPFVDLVLDANWGSGHIVRSYTMLLDPPNLRRAAPAVAAAPQVAASAKAPADGAPSDTAAGAAAATRPVPRQAPVGGAAMAPADGVTAQVGDTASRIASANKPQGVSLDQMLVALLHANPEAFVQSNVNRLKAGAILRIPDQATAQSIPAAQARRMLAAQARDFSEFRRRLAGAVPMAKVAAAQRSASGSVSAQVEDNRPATAAPDRLTLSKGSVKGYKAATAEEQLAKDKQASETATRMAELSKNIAELSNLGTGSAKSNAAAQTTAPAAAQPAAPAATAQIAVPAAVTIPTPAAIPAPPAAPPAPEASPGAASADAPPAEVAAQAPAASAPAPAAAKPKPVPPPMPVEEPDFLSTLMAEPLLPIGGGVVLVGLLGFGAYRVWQRRRQSSDASNVSREESRIPPDSFFGSSGGQRVDTIHSDAGKGSSMMAPYSPSQLDAGGDVDPVAEAEVYLAYGRNLQAEEILKEAVRHNPGRISAQLKLGEIYAKRKDHKALEAVATQVFKLTQGEGLDWSRIVELGRDLDPDNRLYQPGGRQGIGDAPASPDAGAGRPTVMSDLDLDLDLTLLDAAVPEAPTAPAPQAQAPTAPAPQAQAPTAPAPQAQAPMASVPKAQAPTAPVPKVQAPAAPAPKGLAAEPAVAPVVAAAVPATVGSDRGPANTSAKNDKNAGVPETLHPGLEMPAASPARSPAPAPAPTTASLVAPPVAPPAQDVVYNSPGTTLRAPMDTVPMPLARPGLPRAEPGLAVSTSPMEFDMSDLSLDLDVPSKLAAAPESAANGLAAAADDPLATKLALAQEFDAIGDADGARTLIEEVMAEASGALKAQAQRMLANLG</sequence>
<dbReference type="HOGENOM" id="CLU_007099_0_0_4"/>
<protein>
    <submittedName>
        <fullName evidence="3">Putative transmembrane protein</fullName>
    </submittedName>
</protein>
<dbReference type="STRING" id="391735.Veis_4871"/>
<feature type="compositionally biased region" description="Low complexity" evidence="1">
    <location>
        <begin position="172"/>
        <end position="190"/>
    </location>
</feature>
<feature type="compositionally biased region" description="Low complexity" evidence="1">
    <location>
        <begin position="433"/>
        <end position="464"/>
    </location>
</feature>
<feature type="domain" description="FimV N-terminal" evidence="2">
    <location>
        <begin position="45"/>
        <end position="152"/>
    </location>
</feature>
<evidence type="ECO:0000256" key="1">
    <source>
        <dbReference type="SAM" id="MobiDB-lite"/>
    </source>
</evidence>
<dbReference type="InterPro" id="IPR020012">
    <property type="entry name" value="LysM_FimV"/>
</dbReference>
<dbReference type="Gene3D" id="1.20.58.2200">
    <property type="match status" value="1"/>
</dbReference>
<feature type="compositionally biased region" description="Polar residues" evidence="1">
    <location>
        <begin position="310"/>
        <end position="319"/>
    </location>
</feature>
<feature type="region of interest" description="Disordered" evidence="1">
    <location>
        <begin position="701"/>
        <end position="754"/>
    </location>
</feature>
<dbReference type="AlphaFoldDB" id="A1WSF4"/>
<dbReference type="InterPro" id="IPR011990">
    <property type="entry name" value="TPR-like_helical_dom_sf"/>
</dbReference>
<evidence type="ECO:0000313" key="4">
    <source>
        <dbReference type="Proteomes" id="UP000000374"/>
    </source>
</evidence>
<evidence type="ECO:0000259" key="2">
    <source>
        <dbReference type="Pfam" id="PF25800"/>
    </source>
</evidence>
<dbReference type="Pfam" id="PF25800">
    <property type="entry name" value="FimV_N"/>
    <property type="match status" value="1"/>
</dbReference>
<proteinExistence type="predicted"/>
<evidence type="ECO:0000313" key="3">
    <source>
        <dbReference type="EMBL" id="ABM60561.1"/>
    </source>
</evidence>
<dbReference type="NCBIfam" id="TIGR03504">
    <property type="entry name" value="FimV_Cterm"/>
    <property type="match status" value="1"/>
</dbReference>
<feature type="region of interest" description="Disordered" evidence="1">
    <location>
        <begin position="423"/>
        <end position="473"/>
    </location>
</feature>
<dbReference type="eggNOG" id="COG3170">
    <property type="taxonomic scope" value="Bacteria"/>
</dbReference>
<feature type="region of interest" description="Disordered" evidence="1">
    <location>
        <begin position="777"/>
        <end position="825"/>
    </location>
</feature>
<gene>
    <name evidence="3" type="ordered locus">Veis_4871</name>
</gene>
<dbReference type="InterPro" id="IPR038440">
    <property type="entry name" value="FimV_C_sf"/>
</dbReference>
<feature type="region of interest" description="Disordered" evidence="1">
    <location>
        <begin position="310"/>
        <end position="333"/>
    </location>
</feature>
<dbReference type="NCBIfam" id="TIGR03505">
    <property type="entry name" value="FimV_core"/>
    <property type="match status" value="1"/>
</dbReference>
<dbReference type="InterPro" id="IPR020011">
    <property type="entry name" value="FimV_C"/>
</dbReference>
<reference evidence="4" key="1">
    <citation type="submission" date="2006-12" db="EMBL/GenBank/DDBJ databases">
        <title>Complete sequence of chromosome 1 of Verminephrobacter eiseniae EF01-2.</title>
        <authorList>
            <person name="Copeland A."/>
            <person name="Lucas S."/>
            <person name="Lapidus A."/>
            <person name="Barry K."/>
            <person name="Detter J.C."/>
            <person name="Glavina del Rio T."/>
            <person name="Dalin E."/>
            <person name="Tice H."/>
            <person name="Pitluck S."/>
            <person name="Chertkov O."/>
            <person name="Brettin T."/>
            <person name="Bruce D."/>
            <person name="Han C."/>
            <person name="Tapia R."/>
            <person name="Gilna P."/>
            <person name="Schmutz J."/>
            <person name="Larimer F."/>
            <person name="Land M."/>
            <person name="Hauser L."/>
            <person name="Kyrpides N."/>
            <person name="Kim E."/>
            <person name="Stahl D."/>
            <person name="Richardson P."/>
        </authorList>
    </citation>
    <scope>NUCLEOTIDE SEQUENCE [LARGE SCALE GENOMIC DNA]</scope>
    <source>
        <strain evidence="4">EF01-2</strain>
    </source>
</reference>
<dbReference type="SUPFAM" id="SSF48452">
    <property type="entry name" value="TPR-like"/>
    <property type="match status" value="1"/>
</dbReference>
<dbReference type="EMBL" id="CP000542">
    <property type="protein sequence ID" value="ABM60561.1"/>
    <property type="molecule type" value="Genomic_DNA"/>
</dbReference>
<dbReference type="Proteomes" id="UP000000374">
    <property type="component" value="Chromosome"/>
</dbReference>
<feature type="compositionally biased region" description="Pro residues" evidence="1">
    <location>
        <begin position="423"/>
        <end position="432"/>
    </location>
</feature>
<name>A1WSF4_VEREI</name>
<keyword evidence="3" id="KW-0812">Transmembrane</keyword>
<feature type="region of interest" description="Disordered" evidence="1">
    <location>
        <begin position="511"/>
        <end position="540"/>
    </location>
</feature>
<accession>A1WSF4</accession>
<feature type="region of interest" description="Disordered" evidence="1">
    <location>
        <begin position="172"/>
        <end position="192"/>
    </location>
</feature>
<dbReference type="InterPro" id="IPR057840">
    <property type="entry name" value="FimV_N"/>
</dbReference>
<feature type="compositionally biased region" description="Low complexity" evidence="1">
    <location>
        <begin position="664"/>
        <end position="676"/>
    </location>
</feature>
<keyword evidence="4" id="KW-1185">Reference proteome</keyword>